<dbReference type="InterPro" id="IPR027268">
    <property type="entry name" value="Peptidase_M4/M1_CTD_sf"/>
</dbReference>
<feature type="domain" description="PDZ" evidence="1">
    <location>
        <begin position="461"/>
        <end position="551"/>
    </location>
</feature>
<evidence type="ECO:0000259" key="1">
    <source>
        <dbReference type="PROSITE" id="PS50106"/>
    </source>
</evidence>
<dbReference type="SUPFAM" id="SSF50156">
    <property type="entry name" value="PDZ domain-like"/>
    <property type="match status" value="1"/>
</dbReference>
<dbReference type="Pfam" id="PF05299">
    <property type="entry name" value="Peptidase_M61"/>
    <property type="match status" value="1"/>
</dbReference>
<keyword evidence="3" id="KW-1185">Reference proteome</keyword>
<dbReference type="InterPro" id="IPR007963">
    <property type="entry name" value="Peptidase_M61_catalytic"/>
</dbReference>
<dbReference type="InterPro" id="IPR024191">
    <property type="entry name" value="Peptidase_M61"/>
</dbReference>
<dbReference type="PROSITE" id="PS50106">
    <property type="entry name" value="PDZ"/>
    <property type="match status" value="1"/>
</dbReference>
<dbReference type="InterPro" id="IPR036034">
    <property type="entry name" value="PDZ_sf"/>
</dbReference>
<dbReference type="KEGG" id="salk:FBQ74_08585"/>
<dbReference type="Pfam" id="PF13180">
    <property type="entry name" value="PDZ_2"/>
    <property type="match status" value="1"/>
</dbReference>
<gene>
    <name evidence="2" type="ORF">FBQ74_08585</name>
</gene>
<reference evidence="2 3" key="1">
    <citation type="submission" date="2019-04" db="EMBL/GenBank/DDBJ databases">
        <title>Salinimonas iocasae sp. nov., a halophilic bacterium isolated from the outer tube casing of tubeworms in Okinawa Trough.</title>
        <authorList>
            <person name="Zhang H."/>
            <person name="Wang H."/>
            <person name="Li C."/>
        </authorList>
    </citation>
    <scope>NUCLEOTIDE SEQUENCE [LARGE SCALE GENOMIC DNA]</scope>
    <source>
        <strain evidence="2 3">KX18D6</strain>
    </source>
</reference>
<evidence type="ECO:0000313" key="2">
    <source>
        <dbReference type="EMBL" id="QCZ93541.1"/>
    </source>
</evidence>
<sequence>MTEQILQPHYELSVASKQKHIFSVTLHIPACDQDTVTLTLPAWIPGSYMIRDFARHIISLSAQTSTGETKNISKTDKQTWVIESHRQPVTVTYEVFAFDLSVRSAFINDQYAFCNGTSVFLQVSGMEDRPHDLTIHQPDETDWILETTMPTHNKQYRAQDYAELIDHPVFIGQAVTKSFSVNGIEFVVLFSGKDPIDIDRICKDLVPVCEHHLSLFGEPYPVERYVFMTLLSNEGFGGLEHRSSTALLFPRFELPLTGETATHSDGYTTFLSLCSHELFHTWHVKRIKPEVLVAPDMGKEVFTNQLWIYEGFTSFYDDLTLARTGLITPEKYLEIVGQNVTRLLQAGGRHKQSAAESSFDAWTRFYKQDANSANHIVSYYTKGGIIAMGLDLLLRRQSDGKYSLDDVMRLLWESYGKDISGTPDDVIRSLCQDAFNIDVTPYLDSVVYGTDDVALETWLSDIGLQLKYRPKLGLSDKGGTAPKNTVSRYQFGANIKNAATGVTVVQVMDDTPASNAGIQTNDTIIAVNGYITSEALLPRVISASENDAVELTVAREGRLLTLSMALTPEKDDACYFVIEDREKLTRWLGTQR</sequence>
<dbReference type="AlphaFoldDB" id="A0A5B7YDA0"/>
<dbReference type="InterPro" id="IPR040756">
    <property type="entry name" value="Peptidase_M61_N"/>
</dbReference>
<dbReference type="Gene3D" id="2.30.42.10">
    <property type="match status" value="1"/>
</dbReference>
<dbReference type="SMART" id="SM00228">
    <property type="entry name" value="PDZ"/>
    <property type="match status" value="1"/>
</dbReference>
<name>A0A5B7YDA0_9ALTE</name>
<dbReference type="SUPFAM" id="SSF55486">
    <property type="entry name" value="Metalloproteases ('zincins'), catalytic domain"/>
    <property type="match status" value="1"/>
</dbReference>
<dbReference type="OrthoDB" id="9778516at2"/>
<dbReference type="InterPro" id="IPR001478">
    <property type="entry name" value="PDZ"/>
</dbReference>
<dbReference type="Proteomes" id="UP000304912">
    <property type="component" value="Chromosome"/>
</dbReference>
<dbReference type="EMBL" id="CP039852">
    <property type="protein sequence ID" value="QCZ93541.1"/>
    <property type="molecule type" value="Genomic_DNA"/>
</dbReference>
<dbReference type="PIRSF" id="PIRSF016493">
    <property type="entry name" value="Glycyl_aminpptds"/>
    <property type="match status" value="1"/>
</dbReference>
<evidence type="ECO:0000313" key="3">
    <source>
        <dbReference type="Proteomes" id="UP000304912"/>
    </source>
</evidence>
<dbReference type="Gene3D" id="2.60.40.3650">
    <property type="match status" value="1"/>
</dbReference>
<accession>A0A5B7YDA0</accession>
<protein>
    <submittedName>
        <fullName evidence="2">M61 family metallopeptidase</fullName>
    </submittedName>
</protein>
<organism evidence="2 3">
    <name type="scientific">Salinimonas iocasae</name>
    <dbReference type="NCBI Taxonomy" id="2572577"/>
    <lineage>
        <taxon>Bacteria</taxon>
        <taxon>Pseudomonadati</taxon>
        <taxon>Pseudomonadota</taxon>
        <taxon>Gammaproteobacteria</taxon>
        <taxon>Alteromonadales</taxon>
        <taxon>Alteromonadaceae</taxon>
        <taxon>Alteromonas/Salinimonas group</taxon>
        <taxon>Salinimonas</taxon>
    </lineage>
</organism>
<dbReference type="Pfam" id="PF17899">
    <property type="entry name" value="Peptidase_M61_N"/>
    <property type="match status" value="1"/>
</dbReference>
<proteinExistence type="predicted"/>
<dbReference type="RefSeq" id="WP_139756285.1">
    <property type="nucleotide sequence ID" value="NZ_CP039852.1"/>
</dbReference>
<dbReference type="Gene3D" id="1.10.390.10">
    <property type="entry name" value="Neutral Protease Domain 2"/>
    <property type="match status" value="1"/>
</dbReference>